<feature type="coiled-coil region" evidence="1">
    <location>
        <begin position="31"/>
        <end position="128"/>
    </location>
</feature>
<keyword evidence="1" id="KW-0175">Coiled coil</keyword>
<name>A0A078AE83_STYLE</name>
<accession>A0A078AE83</accession>
<reference evidence="2 3" key="1">
    <citation type="submission" date="2014-06" db="EMBL/GenBank/DDBJ databases">
        <authorList>
            <person name="Swart Estienne"/>
        </authorList>
    </citation>
    <scope>NUCLEOTIDE SEQUENCE [LARGE SCALE GENOMIC DNA]</scope>
    <source>
        <strain evidence="2 3">130c</strain>
    </source>
</reference>
<dbReference type="EMBL" id="CCKQ01007804">
    <property type="protein sequence ID" value="CDW79228.1"/>
    <property type="molecule type" value="Genomic_DNA"/>
</dbReference>
<organism evidence="2 3">
    <name type="scientific">Stylonychia lemnae</name>
    <name type="common">Ciliate</name>
    <dbReference type="NCBI Taxonomy" id="5949"/>
    <lineage>
        <taxon>Eukaryota</taxon>
        <taxon>Sar</taxon>
        <taxon>Alveolata</taxon>
        <taxon>Ciliophora</taxon>
        <taxon>Intramacronucleata</taxon>
        <taxon>Spirotrichea</taxon>
        <taxon>Stichotrichia</taxon>
        <taxon>Sporadotrichida</taxon>
        <taxon>Oxytrichidae</taxon>
        <taxon>Stylonychinae</taxon>
        <taxon>Stylonychia</taxon>
    </lineage>
</organism>
<evidence type="ECO:0000313" key="3">
    <source>
        <dbReference type="Proteomes" id="UP000039865"/>
    </source>
</evidence>
<dbReference type="Proteomes" id="UP000039865">
    <property type="component" value="Unassembled WGS sequence"/>
</dbReference>
<keyword evidence="3" id="KW-1185">Reference proteome</keyword>
<proteinExistence type="predicted"/>
<evidence type="ECO:0000256" key="1">
    <source>
        <dbReference type="SAM" id="Coils"/>
    </source>
</evidence>
<sequence>MKQIDIMGTIIARNEELEREFQIVARALELREQANRKTQELELFVGQLQNQLTQEKKLNQDYFYMREQDNSELTLLESEMISLKENNRDLQKQLELSGNLLEDKIKKLENQQDIIDNLKDEIDSLKTNSDYRLRQQQEEIKILQDGNMRSQFQIKELQKQIREQLDVYQREIKEAYLGQAQKDEQITTGDQSMFVGGGQRLQHQQNSSTKSLIVNNNSTQINRIIEEEREKNRKLLSEIKQLRTQYRD</sequence>
<protein>
    <submittedName>
        <fullName evidence="2">Uncharacterized protein</fullName>
    </submittedName>
</protein>
<evidence type="ECO:0000313" key="2">
    <source>
        <dbReference type="EMBL" id="CDW79228.1"/>
    </source>
</evidence>
<gene>
    <name evidence="2" type="primary">Contig10304.g10992</name>
    <name evidence="2" type="ORF">STYLEM_8214</name>
</gene>
<dbReference type="AlphaFoldDB" id="A0A078AE83"/>
<dbReference type="InParanoid" id="A0A078AE83"/>